<protein>
    <recommendedName>
        <fullName evidence="4">PEP-CTERM sorting domain-containing protein</fullName>
    </recommendedName>
</protein>
<dbReference type="AlphaFoldDB" id="B2J3H6"/>
<dbReference type="EnsemblBacteria" id="ACC78906">
    <property type="protein sequence ID" value="ACC78906"/>
    <property type="gene ID" value="Npun_R0105"/>
</dbReference>
<evidence type="ECO:0000256" key="1">
    <source>
        <dbReference type="SAM" id="SignalP"/>
    </source>
</evidence>
<gene>
    <name evidence="2" type="ordered locus">Npun_R0105</name>
</gene>
<keyword evidence="1" id="KW-0732">Signal</keyword>
<dbReference type="KEGG" id="npu:Npun_R0105"/>
<dbReference type="eggNOG" id="ENOG5033V4H">
    <property type="taxonomic scope" value="Bacteria"/>
</dbReference>
<dbReference type="RefSeq" id="WP_012406935.1">
    <property type="nucleotide sequence ID" value="NC_010628.1"/>
</dbReference>
<organism evidence="2 3">
    <name type="scientific">Nostoc punctiforme (strain ATCC 29133 / PCC 73102)</name>
    <dbReference type="NCBI Taxonomy" id="63737"/>
    <lineage>
        <taxon>Bacteria</taxon>
        <taxon>Bacillati</taxon>
        <taxon>Cyanobacteriota</taxon>
        <taxon>Cyanophyceae</taxon>
        <taxon>Nostocales</taxon>
        <taxon>Nostocaceae</taxon>
        <taxon>Nostoc</taxon>
    </lineage>
</organism>
<evidence type="ECO:0000313" key="2">
    <source>
        <dbReference type="EMBL" id="ACC78906.1"/>
    </source>
</evidence>
<dbReference type="STRING" id="63737.Npun_R0105"/>
<feature type="chain" id="PRO_5002779078" description="PEP-CTERM sorting domain-containing protein" evidence="1">
    <location>
        <begin position="31"/>
        <end position="209"/>
    </location>
</feature>
<dbReference type="Proteomes" id="UP000001191">
    <property type="component" value="Chromosome"/>
</dbReference>
<feature type="signal peptide" evidence="1">
    <location>
        <begin position="1"/>
        <end position="30"/>
    </location>
</feature>
<keyword evidence="3" id="KW-1185">Reference proteome</keyword>
<dbReference type="OrthoDB" id="486996at2"/>
<dbReference type="EMBL" id="CP001037">
    <property type="protein sequence ID" value="ACC78906.1"/>
    <property type="molecule type" value="Genomic_DNA"/>
</dbReference>
<dbReference type="HOGENOM" id="CLU_098631_0_0_3"/>
<evidence type="ECO:0008006" key="4">
    <source>
        <dbReference type="Google" id="ProtNLM"/>
    </source>
</evidence>
<name>B2J3H6_NOSP7</name>
<reference evidence="2 3" key="2">
    <citation type="journal article" date="2013" name="Plant Physiol.">
        <title>A Nostoc punctiforme Sugar Transporter Necessary to Establish a Cyanobacterium-Plant Symbiosis.</title>
        <authorList>
            <person name="Ekman M."/>
            <person name="Picossi S."/>
            <person name="Campbell E.L."/>
            <person name="Meeks J.C."/>
            <person name="Flores E."/>
        </authorList>
    </citation>
    <scope>NUCLEOTIDE SEQUENCE [LARGE SCALE GENOMIC DNA]</scope>
    <source>
        <strain evidence="3">ATCC 29133 / PCC 73102</strain>
    </source>
</reference>
<proteinExistence type="predicted"/>
<sequence>MLKARFFTKQLIIALGLGLTTLCTATPSRAFVLTYQGDTTNQETWRRTAPGEPPDLVSGQKDGTMGMIVPYSVFEFTVEQSSLYTFASTVPGATTSTDGAWDNFLVLYQDSFNSTNQLTNVLIANTTPNNGSPAFSQELTAQRNYFLITTGRKVTDFGAFTNTISGSGKVVTVPESDSIFGLLVVSGFIYLRVSDFTNKFRYGNAHRRQ</sequence>
<evidence type="ECO:0000313" key="3">
    <source>
        <dbReference type="Proteomes" id="UP000001191"/>
    </source>
</evidence>
<reference evidence="3" key="1">
    <citation type="submission" date="2008-04" db="EMBL/GenBank/DDBJ databases">
        <title>Complete sequence of chromosome of Nostoc punctiforme ATCC 29133.</title>
        <authorList>
            <consortium name="US DOE Joint Genome Institute"/>
            <person name="Copeland A."/>
            <person name="Lucas S."/>
            <person name="Lapidus A."/>
            <person name="Glavina del Rio T."/>
            <person name="Dalin E."/>
            <person name="Tice H."/>
            <person name="Pitluck S."/>
            <person name="Chain P."/>
            <person name="Malfatti S."/>
            <person name="Shin M."/>
            <person name="Vergez L."/>
            <person name="Schmutz J."/>
            <person name="Larimer F."/>
            <person name="Land M."/>
            <person name="Hauser L."/>
            <person name="Kyrpides N."/>
            <person name="Kim E."/>
            <person name="Meeks J.C."/>
            <person name="Elhai J."/>
            <person name="Campbell E.L."/>
            <person name="Thiel T."/>
            <person name="Longmire J."/>
            <person name="Potts M."/>
            <person name="Atlas R."/>
        </authorList>
    </citation>
    <scope>NUCLEOTIDE SEQUENCE [LARGE SCALE GENOMIC DNA]</scope>
    <source>
        <strain evidence="3">ATCC 29133 / PCC 73102</strain>
    </source>
</reference>
<accession>B2J3H6</accession>